<gene>
    <name evidence="1" type="ORF">PXEA_LOCUS18177</name>
</gene>
<proteinExistence type="predicted"/>
<evidence type="ECO:0000313" key="2">
    <source>
        <dbReference type="Proteomes" id="UP000784294"/>
    </source>
</evidence>
<accession>A0A3S5AIN9</accession>
<dbReference type="EMBL" id="CAAALY010069355">
    <property type="protein sequence ID" value="VEL24737.1"/>
    <property type="molecule type" value="Genomic_DNA"/>
</dbReference>
<comment type="caution">
    <text evidence="1">The sequence shown here is derived from an EMBL/GenBank/DDBJ whole genome shotgun (WGS) entry which is preliminary data.</text>
</comment>
<sequence>MWRRDRLHEGDDTESPVTRWTRTSHDKTYLLGWTASLWPSVADLFARSQFESRGGWAWIECVGV</sequence>
<dbReference type="Proteomes" id="UP000784294">
    <property type="component" value="Unassembled WGS sequence"/>
</dbReference>
<keyword evidence="2" id="KW-1185">Reference proteome</keyword>
<reference evidence="1" key="1">
    <citation type="submission" date="2018-11" db="EMBL/GenBank/DDBJ databases">
        <authorList>
            <consortium name="Pathogen Informatics"/>
        </authorList>
    </citation>
    <scope>NUCLEOTIDE SEQUENCE</scope>
</reference>
<name>A0A3S5AIN9_9PLAT</name>
<protein>
    <submittedName>
        <fullName evidence="1">Uncharacterized protein</fullName>
    </submittedName>
</protein>
<evidence type="ECO:0000313" key="1">
    <source>
        <dbReference type="EMBL" id="VEL24737.1"/>
    </source>
</evidence>
<feature type="non-terminal residue" evidence="1">
    <location>
        <position position="64"/>
    </location>
</feature>
<dbReference type="AlphaFoldDB" id="A0A3S5AIN9"/>
<organism evidence="1 2">
    <name type="scientific">Protopolystoma xenopodis</name>
    <dbReference type="NCBI Taxonomy" id="117903"/>
    <lineage>
        <taxon>Eukaryota</taxon>
        <taxon>Metazoa</taxon>
        <taxon>Spiralia</taxon>
        <taxon>Lophotrochozoa</taxon>
        <taxon>Platyhelminthes</taxon>
        <taxon>Monogenea</taxon>
        <taxon>Polyopisthocotylea</taxon>
        <taxon>Polystomatidea</taxon>
        <taxon>Polystomatidae</taxon>
        <taxon>Protopolystoma</taxon>
    </lineage>
</organism>